<feature type="transmembrane region" description="Helical" evidence="2">
    <location>
        <begin position="55"/>
        <end position="78"/>
    </location>
</feature>
<keyword evidence="2" id="KW-0812">Transmembrane</keyword>
<feature type="region of interest" description="Disordered" evidence="1">
    <location>
        <begin position="509"/>
        <end position="591"/>
    </location>
</feature>
<name>A0AAV2JMH1_KNICA</name>
<dbReference type="EMBL" id="OZ035835">
    <property type="protein sequence ID" value="CAL1577526.1"/>
    <property type="molecule type" value="Genomic_DNA"/>
</dbReference>
<dbReference type="AlphaFoldDB" id="A0AAV2JMH1"/>
<accession>A0AAV2JMH1</accession>
<feature type="region of interest" description="Disordered" evidence="1">
    <location>
        <begin position="368"/>
        <end position="448"/>
    </location>
</feature>
<keyword evidence="2" id="KW-1133">Transmembrane helix</keyword>
<evidence type="ECO:0000256" key="1">
    <source>
        <dbReference type="SAM" id="MobiDB-lite"/>
    </source>
</evidence>
<feature type="compositionally biased region" description="Polar residues" evidence="1">
    <location>
        <begin position="544"/>
        <end position="562"/>
    </location>
</feature>
<feature type="compositionally biased region" description="Polar residues" evidence="1">
    <location>
        <begin position="578"/>
        <end position="591"/>
    </location>
</feature>
<dbReference type="Proteomes" id="UP001497482">
    <property type="component" value="Chromosome 13"/>
</dbReference>
<feature type="compositionally biased region" description="Pro residues" evidence="1">
    <location>
        <begin position="413"/>
        <end position="439"/>
    </location>
</feature>
<gene>
    <name evidence="4" type="ORF">KC01_LOCUS8866</name>
</gene>
<evidence type="ECO:0000313" key="5">
    <source>
        <dbReference type="Proteomes" id="UP001497482"/>
    </source>
</evidence>
<evidence type="ECO:0000259" key="3">
    <source>
        <dbReference type="Pfam" id="PF23206"/>
    </source>
</evidence>
<feature type="compositionally biased region" description="Pro residues" evidence="1">
    <location>
        <begin position="375"/>
        <end position="405"/>
    </location>
</feature>
<dbReference type="InterPro" id="IPR056989">
    <property type="entry name" value="PCDH15_12th_dom"/>
</dbReference>
<evidence type="ECO:0000313" key="4">
    <source>
        <dbReference type="EMBL" id="CAL1577526.1"/>
    </source>
</evidence>
<feature type="domain" description="Protocadherin-15" evidence="3">
    <location>
        <begin position="8"/>
        <end position="39"/>
    </location>
</feature>
<sequence length="591" mass="63796">MQVEAEWFLDGNVLEINKEFQPILGEGGRVLEIRSPDIVASVKKAAQAVGYTEGALLALAIIIILCCIPAILIVMVSYKQRQAECAKTARIQQALPSGGKAAPASTAAAPSANVYAELGGGSMVKKSVRVEANHQGNIGTFPDCATAAARGNGTLRVGIPKSESNVTYLSDYHPLTRHNPVYADYSPLSSPDYHTAKEMPFSISPTHPVWTMPARIRGGPLGYESPRREALMNQSEWERHILQATDKRSREGRPTLDVLRLNSSETKLSVRDQARQFEEMGLQRSCQSTLSSELDTLEPPSETLLSILDFPYGQASTARDEPPGWIIMQRDGPWPSHDLIQSPPVLRKFSNSIAGFLTERPCQITVEMIPDPPEKPAPPPPTVSQRPPSPITSPPSSPPQSPPTPSYVTPPQTSSPPPVTKHPIPPPPPPLPPPLPPLRPGIQFVPNFLPSASTLRPVSERKLPSAALLASDSGPGKKKELKGILKNLQNLADIERSVANLCSQVDKTNKVPRFNKKPQVLEGSQSSMEPLSSEPLREQDVSKAPSNSTAASEAENGTSQLAADSETEQLNLDDPSCADTSEQSSINSTVF</sequence>
<proteinExistence type="predicted"/>
<evidence type="ECO:0000256" key="2">
    <source>
        <dbReference type="SAM" id="Phobius"/>
    </source>
</evidence>
<organism evidence="4 5">
    <name type="scientific">Knipowitschia caucasica</name>
    <name type="common">Caucasian dwarf goby</name>
    <name type="synonym">Pomatoschistus caucasicus</name>
    <dbReference type="NCBI Taxonomy" id="637954"/>
    <lineage>
        <taxon>Eukaryota</taxon>
        <taxon>Metazoa</taxon>
        <taxon>Chordata</taxon>
        <taxon>Craniata</taxon>
        <taxon>Vertebrata</taxon>
        <taxon>Euteleostomi</taxon>
        <taxon>Actinopterygii</taxon>
        <taxon>Neopterygii</taxon>
        <taxon>Teleostei</taxon>
        <taxon>Neoteleostei</taxon>
        <taxon>Acanthomorphata</taxon>
        <taxon>Gobiaria</taxon>
        <taxon>Gobiiformes</taxon>
        <taxon>Gobioidei</taxon>
        <taxon>Gobiidae</taxon>
        <taxon>Gobiinae</taxon>
        <taxon>Knipowitschia</taxon>
    </lineage>
</organism>
<keyword evidence="5" id="KW-1185">Reference proteome</keyword>
<reference evidence="4 5" key="1">
    <citation type="submission" date="2024-04" db="EMBL/GenBank/DDBJ databases">
        <authorList>
            <person name="Waldvogel A.-M."/>
            <person name="Schoenle A."/>
        </authorList>
    </citation>
    <scope>NUCLEOTIDE SEQUENCE [LARGE SCALE GENOMIC DNA]</scope>
</reference>
<dbReference type="Pfam" id="PF23206">
    <property type="entry name" value="PCDH15_12th"/>
    <property type="match status" value="1"/>
</dbReference>
<keyword evidence="2" id="KW-0472">Membrane</keyword>
<protein>
    <recommendedName>
        <fullName evidence="3">Protocadherin-15 domain-containing protein</fullName>
    </recommendedName>
</protein>